<dbReference type="PANTHER" id="PTHR47307:SF1">
    <property type="entry name" value="GLUTATHIONE-REGULATED POTASSIUM-EFFLUX SYSTEM ANCILLARY PROTEIN KEFG"/>
    <property type="match status" value="1"/>
</dbReference>
<dbReference type="AlphaFoldDB" id="A0A9Q8IPH4"/>
<protein>
    <submittedName>
        <fullName evidence="3">Flavodoxin family protein</fullName>
    </submittedName>
</protein>
<evidence type="ECO:0000259" key="2">
    <source>
        <dbReference type="Pfam" id="PF02525"/>
    </source>
</evidence>
<dbReference type="RefSeq" id="WP_140923697.1">
    <property type="nucleotide sequence ID" value="NZ_QUBF01000001.1"/>
</dbReference>
<accession>A0A9Q8IPH4</accession>
<dbReference type="SUPFAM" id="SSF52218">
    <property type="entry name" value="Flavoproteins"/>
    <property type="match status" value="1"/>
</dbReference>
<organism evidence="3 4">
    <name type="scientific">Apilactobacillus micheneri</name>
    <dbReference type="NCBI Taxonomy" id="1899430"/>
    <lineage>
        <taxon>Bacteria</taxon>
        <taxon>Bacillati</taxon>
        <taxon>Bacillota</taxon>
        <taxon>Bacilli</taxon>
        <taxon>Lactobacillales</taxon>
        <taxon>Lactobacillaceae</taxon>
        <taxon>Apilactobacillus</taxon>
    </lineage>
</organism>
<dbReference type="EMBL" id="QUBG01000001">
    <property type="protein sequence ID" value="TPR46134.1"/>
    <property type="molecule type" value="Genomic_DNA"/>
</dbReference>
<evidence type="ECO:0000313" key="3">
    <source>
        <dbReference type="EMBL" id="TPR46134.1"/>
    </source>
</evidence>
<dbReference type="GO" id="GO:0003955">
    <property type="term" value="F:NAD(P)H dehydrogenase (quinone) activity"/>
    <property type="evidence" value="ECO:0007669"/>
    <property type="project" value="TreeGrafter"/>
</dbReference>
<sequence length="233" mass="27542">MKTLVIVSHPEYDNSMTESFLQQCQNDIDEVDWLVLDHLTNNYEFDVDKEQKRLMKYDRILFQFPMYWYSSPALLKKYEDDIFNRSFTYANEDGKLKGKELGIITTLGEPLKNYTVGGSEGFSINEILKPYQALAFKSGMKFIKPFMVDQFAYMTNDEKGKLLVDYRNYLTNKDINGFGSKQLWYLSQLKQLRSNLSPAKQAKLDIIIDYLQDNYDRLDEIKWELDMIKKEED</sequence>
<dbReference type="InterPro" id="IPR003680">
    <property type="entry name" value="Flavodoxin_fold"/>
</dbReference>
<keyword evidence="1" id="KW-0560">Oxidoreductase</keyword>
<reference evidence="3" key="1">
    <citation type="submission" date="2018-08" db="EMBL/GenBank/DDBJ databases">
        <title>Comparative genomics of wild bee and flower associated Lactobacillus reveals potential adaptation to the bee host.</title>
        <authorList>
            <person name="Vuong H.Q."/>
            <person name="Mcfrederick Q.S."/>
        </authorList>
    </citation>
    <scope>NUCLEOTIDE SEQUENCE</scope>
    <source>
        <strain evidence="3">HV_63</strain>
    </source>
</reference>
<proteinExistence type="predicted"/>
<dbReference type="InterPro" id="IPR046980">
    <property type="entry name" value="KefG/KefF"/>
</dbReference>
<dbReference type="Gene3D" id="3.40.50.360">
    <property type="match status" value="1"/>
</dbReference>
<dbReference type="GO" id="GO:0010181">
    <property type="term" value="F:FMN binding"/>
    <property type="evidence" value="ECO:0007669"/>
    <property type="project" value="TreeGrafter"/>
</dbReference>
<evidence type="ECO:0000256" key="1">
    <source>
        <dbReference type="ARBA" id="ARBA00023002"/>
    </source>
</evidence>
<dbReference type="GO" id="GO:0009055">
    <property type="term" value="F:electron transfer activity"/>
    <property type="evidence" value="ECO:0007669"/>
    <property type="project" value="TreeGrafter"/>
</dbReference>
<dbReference type="PANTHER" id="PTHR47307">
    <property type="entry name" value="GLUTATHIONE-REGULATED POTASSIUM-EFFLUX SYSTEM ANCILLARY PROTEIN KEFG"/>
    <property type="match status" value="1"/>
</dbReference>
<dbReference type="Proteomes" id="UP000784700">
    <property type="component" value="Unassembled WGS sequence"/>
</dbReference>
<name>A0A9Q8IPH4_9LACO</name>
<dbReference type="InterPro" id="IPR029039">
    <property type="entry name" value="Flavoprotein-like_sf"/>
</dbReference>
<feature type="domain" description="Flavodoxin-like fold" evidence="2">
    <location>
        <begin position="1"/>
        <end position="158"/>
    </location>
</feature>
<gene>
    <name evidence="3" type="ORF">DY130_01065</name>
</gene>
<evidence type="ECO:0000313" key="4">
    <source>
        <dbReference type="Proteomes" id="UP000784700"/>
    </source>
</evidence>
<dbReference type="Pfam" id="PF02525">
    <property type="entry name" value="Flavodoxin_2"/>
    <property type="match status" value="1"/>
</dbReference>
<dbReference type="GeneID" id="58107714"/>
<comment type="caution">
    <text evidence="3">The sequence shown here is derived from an EMBL/GenBank/DDBJ whole genome shotgun (WGS) entry which is preliminary data.</text>
</comment>